<proteinExistence type="predicted"/>
<dbReference type="SUPFAM" id="SSF55874">
    <property type="entry name" value="ATPase domain of HSP90 chaperone/DNA topoisomerase II/histidine kinase"/>
    <property type="match status" value="1"/>
</dbReference>
<dbReference type="CDD" id="cd16936">
    <property type="entry name" value="HATPase_RsbW-like"/>
    <property type="match status" value="1"/>
</dbReference>
<dbReference type="PANTHER" id="PTHR35526">
    <property type="entry name" value="ANTI-SIGMA-F FACTOR RSBW-RELATED"/>
    <property type="match status" value="1"/>
</dbReference>
<evidence type="ECO:0000313" key="5">
    <source>
        <dbReference type="Proteomes" id="UP000805614"/>
    </source>
</evidence>
<evidence type="ECO:0000256" key="2">
    <source>
        <dbReference type="SAM" id="MobiDB-lite"/>
    </source>
</evidence>
<dbReference type="RefSeq" id="WP_187242156.1">
    <property type="nucleotide sequence ID" value="NZ_BAAAOK010000017.1"/>
</dbReference>
<dbReference type="InterPro" id="IPR036890">
    <property type="entry name" value="HATPase_C_sf"/>
</dbReference>
<dbReference type="EMBL" id="JABVEC010000003">
    <property type="protein sequence ID" value="MBC6465148.1"/>
    <property type="molecule type" value="Genomic_DNA"/>
</dbReference>
<dbReference type="Proteomes" id="UP000805614">
    <property type="component" value="Unassembled WGS sequence"/>
</dbReference>
<evidence type="ECO:0000259" key="3">
    <source>
        <dbReference type="Pfam" id="PF13581"/>
    </source>
</evidence>
<keyword evidence="5" id="KW-1185">Reference proteome</keyword>
<keyword evidence="4" id="KW-0547">Nucleotide-binding</keyword>
<sequence length="149" mass="16302">MNRKGRITGLDDESRDYAEDEDRNQPEVKFRLDAIPENVRVARELADVVLLGWALRHLMEPARLIVSELFTNALDATPGGDVFLLFAREAASVSIGLWDSSPAMPIAGACDPGDESGRGLHIVAALADDHGAYPVRRPNGKLVWARLNT</sequence>
<keyword evidence="1" id="KW-0808">Transferase</keyword>
<organism evidence="4 5">
    <name type="scientific">Actinomadura alba</name>
    <dbReference type="NCBI Taxonomy" id="406431"/>
    <lineage>
        <taxon>Bacteria</taxon>
        <taxon>Bacillati</taxon>
        <taxon>Actinomycetota</taxon>
        <taxon>Actinomycetes</taxon>
        <taxon>Streptosporangiales</taxon>
        <taxon>Thermomonosporaceae</taxon>
        <taxon>Actinomadura</taxon>
    </lineage>
</organism>
<feature type="region of interest" description="Disordered" evidence="2">
    <location>
        <begin position="1"/>
        <end position="23"/>
    </location>
</feature>
<dbReference type="GO" id="GO:0005524">
    <property type="term" value="F:ATP binding"/>
    <property type="evidence" value="ECO:0007669"/>
    <property type="project" value="UniProtKB-KW"/>
</dbReference>
<feature type="compositionally biased region" description="Acidic residues" evidence="2">
    <location>
        <begin position="10"/>
        <end position="22"/>
    </location>
</feature>
<gene>
    <name evidence="4" type="ORF">HKK74_06540</name>
</gene>
<dbReference type="Gene3D" id="3.30.565.10">
    <property type="entry name" value="Histidine kinase-like ATPase, C-terminal domain"/>
    <property type="match status" value="1"/>
</dbReference>
<protein>
    <submittedName>
        <fullName evidence="4">ATP-binding protein</fullName>
    </submittedName>
</protein>
<evidence type="ECO:0000313" key="4">
    <source>
        <dbReference type="EMBL" id="MBC6465148.1"/>
    </source>
</evidence>
<comment type="caution">
    <text evidence="4">The sequence shown here is derived from an EMBL/GenBank/DDBJ whole genome shotgun (WGS) entry which is preliminary data.</text>
</comment>
<dbReference type="PANTHER" id="PTHR35526:SF3">
    <property type="entry name" value="ANTI-SIGMA-F FACTOR RSBW"/>
    <property type="match status" value="1"/>
</dbReference>
<dbReference type="Pfam" id="PF13581">
    <property type="entry name" value="HATPase_c_2"/>
    <property type="match status" value="1"/>
</dbReference>
<keyword evidence="4" id="KW-0067">ATP-binding</keyword>
<feature type="domain" description="Histidine kinase/HSP90-like ATPase" evidence="3">
    <location>
        <begin position="36"/>
        <end position="146"/>
    </location>
</feature>
<keyword evidence="1" id="KW-0723">Serine/threonine-protein kinase</keyword>
<reference evidence="4 5" key="1">
    <citation type="submission" date="2020-06" db="EMBL/GenBank/DDBJ databases">
        <title>Actinomadura xiongansis sp. nov., isolated from soil of Baiyangdian.</title>
        <authorList>
            <person name="Zhang X."/>
        </authorList>
    </citation>
    <scope>NUCLEOTIDE SEQUENCE [LARGE SCALE GENOMIC DNA]</scope>
    <source>
        <strain evidence="4 5">HBUM206468</strain>
    </source>
</reference>
<name>A0ABR7LLA1_9ACTN</name>
<dbReference type="InterPro" id="IPR003594">
    <property type="entry name" value="HATPase_dom"/>
</dbReference>
<keyword evidence="1" id="KW-0418">Kinase</keyword>
<dbReference type="InterPro" id="IPR050267">
    <property type="entry name" value="Anti-sigma-factor_SerPK"/>
</dbReference>
<evidence type="ECO:0000256" key="1">
    <source>
        <dbReference type="ARBA" id="ARBA00022527"/>
    </source>
</evidence>
<accession>A0ABR7LLA1</accession>